<gene>
    <name evidence="1" type="ORF">A3B24_00930</name>
</gene>
<dbReference type="PANTHER" id="PTHR42967">
    <property type="entry name" value="METAL DEPENDENT HYDROLASE"/>
    <property type="match status" value="1"/>
</dbReference>
<evidence type="ECO:0000313" key="1">
    <source>
        <dbReference type="EMBL" id="OHA73190.1"/>
    </source>
</evidence>
<dbReference type="EMBL" id="MHUG01000015">
    <property type="protein sequence ID" value="OHA73190.1"/>
    <property type="molecule type" value="Genomic_DNA"/>
</dbReference>
<dbReference type="Gene3D" id="3.60.15.10">
    <property type="entry name" value="Ribonuclease Z/Hydroxyacylglutathione hydrolase-like"/>
    <property type="match status" value="1"/>
</dbReference>
<dbReference type="PANTHER" id="PTHR42967:SF1">
    <property type="entry name" value="MBL FOLD METALLO-HYDROLASE"/>
    <property type="match status" value="1"/>
</dbReference>
<organism evidence="1 2">
    <name type="scientific">Candidatus Wildermuthbacteria bacterium RIFCSPLOWO2_01_FULL_48_16</name>
    <dbReference type="NCBI Taxonomy" id="1802461"/>
    <lineage>
        <taxon>Bacteria</taxon>
        <taxon>Candidatus Wildermuthiibacteriota</taxon>
    </lineage>
</organism>
<dbReference type="AlphaFoldDB" id="A0A1G2RK18"/>
<comment type="caution">
    <text evidence="1">The sequence shown here is derived from an EMBL/GenBank/DDBJ whole genome shotgun (WGS) entry which is preliminary data.</text>
</comment>
<evidence type="ECO:0008006" key="3">
    <source>
        <dbReference type="Google" id="ProtNLM"/>
    </source>
</evidence>
<evidence type="ECO:0000313" key="2">
    <source>
        <dbReference type="Proteomes" id="UP000176917"/>
    </source>
</evidence>
<dbReference type="Proteomes" id="UP000176917">
    <property type="component" value="Unassembled WGS sequence"/>
</dbReference>
<dbReference type="STRING" id="1802461.A3B24_00930"/>
<sequence length="222" mass="24477">MQIVWKGQACFQITASPSKQETLKIVVDPYGDDIGLKLSPLEADIALFTHDHFDHNNAKALKGTSLKGTPFLIANPGEYDAKGAFVQGIFSYHDEQEGKERGTNTIYTIEVEDMRLCHMGDFGQKELTAEQLEAIGDIDILFIPVGGVYTIDAKGASHIVNQIEPKIAIPMHYALPKLKVKLAGVDEFLKVMGAKNIQPQEKLTIKARDITTEETKIVVLTP</sequence>
<protein>
    <recommendedName>
        <fullName evidence="3">Lactamase</fullName>
    </recommendedName>
</protein>
<accession>A0A1G2RK18</accession>
<dbReference type="Pfam" id="PF13483">
    <property type="entry name" value="Lactamase_B_3"/>
    <property type="match status" value="1"/>
</dbReference>
<dbReference type="InterPro" id="IPR036866">
    <property type="entry name" value="RibonucZ/Hydroxyglut_hydro"/>
</dbReference>
<proteinExistence type="predicted"/>
<dbReference type="SUPFAM" id="SSF56281">
    <property type="entry name" value="Metallo-hydrolase/oxidoreductase"/>
    <property type="match status" value="1"/>
</dbReference>
<reference evidence="1 2" key="1">
    <citation type="journal article" date="2016" name="Nat. Commun.">
        <title>Thousands of microbial genomes shed light on interconnected biogeochemical processes in an aquifer system.</title>
        <authorList>
            <person name="Anantharaman K."/>
            <person name="Brown C.T."/>
            <person name="Hug L.A."/>
            <person name="Sharon I."/>
            <person name="Castelle C.J."/>
            <person name="Probst A.J."/>
            <person name="Thomas B.C."/>
            <person name="Singh A."/>
            <person name="Wilkins M.J."/>
            <person name="Karaoz U."/>
            <person name="Brodie E.L."/>
            <person name="Williams K.H."/>
            <person name="Hubbard S.S."/>
            <person name="Banfield J.F."/>
        </authorList>
    </citation>
    <scope>NUCLEOTIDE SEQUENCE [LARGE SCALE GENOMIC DNA]</scope>
</reference>
<name>A0A1G2RK18_9BACT</name>